<gene>
    <name evidence="1" type="ORF">FEV53_12845</name>
</gene>
<name>A0A547PUF2_9RHOB</name>
<dbReference type="EMBL" id="VFSV01000023">
    <property type="protein sequence ID" value="TRD17758.1"/>
    <property type="molecule type" value="Genomic_DNA"/>
</dbReference>
<protein>
    <submittedName>
        <fullName evidence="1">Uncharacterized protein</fullName>
    </submittedName>
</protein>
<dbReference type="RefSeq" id="WP_142835229.1">
    <property type="nucleotide sequence ID" value="NZ_VFSV01000023.1"/>
</dbReference>
<dbReference type="AlphaFoldDB" id="A0A547PUF2"/>
<proteinExistence type="predicted"/>
<comment type="caution">
    <text evidence="1">The sequence shown here is derived from an EMBL/GenBank/DDBJ whole genome shotgun (WGS) entry which is preliminary data.</text>
</comment>
<keyword evidence="2" id="KW-1185">Reference proteome</keyword>
<evidence type="ECO:0000313" key="2">
    <source>
        <dbReference type="Proteomes" id="UP000318590"/>
    </source>
</evidence>
<organism evidence="1 2">
    <name type="scientific">Palleronia caenipelagi</name>
    <dbReference type="NCBI Taxonomy" id="2489174"/>
    <lineage>
        <taxon>Bacteria</taxon>
        <taxon>Pseudomonadati</taxon>
        <taxon>Pseudomonadota</taxon>
        <taxon>Alphaproteobacteria</taxon>
        <taxon>Rhodobacterales</taxon>
        <taxon>Roseobacteraceae</taxon>
        <taxon>Palleronia</taxon>
    </lineage>
</organism>
<dbReference type="Proteomes" id="UP000318590">
    <property type="component" value="Unassembled WGS sequence"/>
</dbReference>
<accession>A0A547PUF2</accession>
<sequence length="137" mass="14775">MPEGREAEALRQAYANLMTGEFSVAAAGYKDIAVRYSNTAAEPVARRGALVAEILIWSQDIAQEEGNAATMARLRSRTLPQSIRELHEEGVIAEEEAAYWQAFIDTNADIAALAATPDFAFLSPDAFSAAVLATAQR</sequence>
<reference evidence="1 2" key="1">
    <citation type="submission" date="2019-06" db="EMBL/GenBank/DDBJ databases">
        <title>Paenimaribius caenipelagi gen. nov., sp. nov., isolated from a tidal flat.</title>
        <authorList>
            <person name="Yoon J.-H."/>
        </authorList>
    </citation>
    <scope>NUCLEOTIDE SEQUENCE [LARGE SCALE GENOMIC DNA]</scope>
    <source>
        <strain evidence="1 2">JBTF-M29</strain>
    </source>
</reference>
<evidence type="ECO:0000313" key="1">
    <source>
        <dbReference type="EMBL" id="TRD17758.1"/>
    </source>
</evidence>